<protein>
    <recommendedName>
        <fullName evidence="15">3-isopropylmalate dehydrogenase</fullName>
        <ecNumber evidence="15">1.1.1.85</ecNumber>
    </recommendedName>
    <alternativeName>
        <fullName evidence="15">3-IPM-DH</fullName>
    </alternativeName>
    <alternativeName>
        <fullName evidence="15">Beta-IPM dehydrogenase</fullName>
        <shortName evidence="15">IMDH</shortName>
    </alternativeName>
</protein>
<comment type="caution">
    <text evidence="18">The sequence shown here is derived from an EMBL/GenBank/DDBJ whole genome shotgun (WGS) entry which is preliminary data.</text>
</comment>
<dbReference type="InterPro" id="IPR019818">
    <property type="entry name" value="IsoCit/isopropylmalate_DH_CS"/>
</dbReference>
<evidence type="ECO:0000256" key="4">
    <source>
        <dbReference type="ARBA" id="ARBA00004762"/>
    </source>
</evidence>
<feature type="binding site" evidence="15">
    <location>
        <begin position="280"/>
        <end position="292"/>
    </location>
    <ligand>
        <name>NAD(+)</name>
        <dbReference type="ChEBI" id="CHEBI:57540"/>
    </ligand>
</feature>
<dbReference type="EC" id="1.1.1.85" evidence="15"/>
<dbReference type="GO" id="GO:0003862">
    <property type="term" value="F:3-isopropylmalate dehydrogenase activity"/>
    <property type="evidence" value="ECO:0007669"/>
    <property type="project" value="UniProtKB-UniRule"/>
</dbReference>
<keyword evidence="12 15" id="KW-0560">Oxidoreductase</keyword>
<evidence type="ECO:0000256" key="15">
    <source>
        <dbReference type="HAMAP-Rule" id="MF_01033"/>
    </source>
</evidence>
<evidence type="ECO:0000256" key="7">
    <source>
        <dbReference type="ARBA" id="ARBA00022430"/>
    </source>
</evidence>
<name>A0A554W530_9BURK</name>
<keyword evidence="15" id="KW-0464">Manganese</keyword>
<evidence type="ECO:0000256" key="8">
    <source>
        <dbReference type="ARBA" id="ARBA00022490"/>
    </source>
</evidence>
<keyword evidence="14 15" id="KW-0100">Branched-chain amino acid biosynthesis</keyword>
<dbReference type="UniPathway" id="UPA00048">
    <property type="reaction ID" value="UER00072"/>
</dbReference>
<evidence type="ECO:0000256" key="16">
    <source>
        <dbReference type="RuleBase" id="RU004445"/>
    </source>
</evidence>
<evidence type="ECO:0000256" key="13">
    <source>
        <dbReference type="ARBA" id="ARBA00023027"/>
    </source>
</evidence>
<keyword evidence="13 15" id="KW-0520">NAD</keyword>
<dbReference type="PANTHER" id="PTHR42979:SF1">
    <property type="entry name" value="3-ISOPROPYLMALATE DEHYDROGENASE"/>
    <property type="match status" value="1"/>
</dbReference>
<dbReference type="GO" id="GO:0009098">
    <property type="term" value="P:L-leucine biosynthetic process"/>
    <property type="evidence" value="ECO:0007669"/>
    <property type="project" value="UniProtKB-UniRule"/>
</dbReference>
<keyword evidence="8 15" id="KW-0963">Cytoplasm</keyword>
<gene>
    <name evidence="15 18" type="primary">leuB</name>
    <name evidence="18" type="ORF">Talka_01978</name>
</gene>
<feature type="binding site" evidence="15">
    <location>
        <position position="222"/>
    </location>
    <ligand>
        <name>Mg(2+)</name>
        <dbReference type="ChEBI" id="CHEBI:18420"/>
    </ligand>
</feature>
<dbReference type="NCBIfam" id="TIGR00169">
    <property type="entry name" value="leuB"/>
    <property type="match status" value="1"/>
</dbReference>
<keyword evidence="11 15" id="KW-0460">Magnesium</keyword>
<dbReference type="GO" id="GO:0005829">
    <property type="term" value="C:cytosol"/>
    <property type="evidence" value="ECO:0007669"/>
    <property type="project" value="TreeGrafter"/>
</dbReference>
<keyword evidence="10 15" id="KW-0479">Metal-binding</keyword>
<dbReference type="Gene3D" id="3.40.718.10">
    <property type="entry name" value="Isopropylmalate Dehydrogenase"/>
    <property type="match status" value="1"/>
</dbReference>
<dbReference type="SMART" id="SM01329">
    <property type="entry name" value="Iso_dh"/>
    <property type="match status" value="1"/>
</dbReference>
<feature type="binding site" evidence="15">
    <location>
        <position position="250"/>
    </location>
    <ligand>
        <name>Mg(2+)</name>
        <dbReference type="ChEBI" id="CHEBI:18420"/>
    </ligand>
</feature>
<feature type="site" description="Important for catalysis" evidence="15">
    <location>
        <position position="190"/>
    </location>
</feature>
<evidence type="ECO:0000256" key="10">
    <source>
        <dbReference type="ARBA" id="ARBA00022723"/>
    </source>
</evidence>
<comment type="subcellular location">
    <subcellularLocation>
        <location evidence="3 15">Cytoplasm</location>
    </subcellularLocation>
</comment>
<comment type="cofactor">
    <cofactor evidence="15 16">
        <name>Mg(2+)</name>
        <dbReference type="ChEBI" id="CHEBI:18420"/>
    </cofactor>
    <cofactor evidence="15 16">
        <name>Mn(2+)</name>
        <dbReference type="ChEBI" id="CHEBI:29035"/>
    </cofactor>
    <text evidence="15 16">Binds 1 Mg(2+) or Mn(2+) ion per subunit.</text>
</comment>
<dbReference type="FunFam" id="3.40.718.10:FF:000028">
    <property type="entry name" value="3-isopropylmalate dehydrogenase"/>
    <property type="match status" value="1"/>
</dbReference>
<comment type="subunit">
    <text evidence="6 15 16">Homodimer.</text>
</comment>
<evidence type="ECO:0000256" key="11">
    <source>
        <dbReference type="ARBA" id="ARBA00022842"/>
    </source>
</evidence>
<feature type="site" description="Important for catalysis" evidence="15">
    <location>
        <position position="135"/>
    </location>
</feature>
<dbReference type="OrthoDB" id="5289857at2"/>
<dbReference type="HAMAP" id="MF_01033">
    <property type="entry name" value="LeuB_type1"/>
    <property type="match status" value="1"/>
</dbReference>
<keyword evidence="9 15" id="KW-0028">Amino-acid biosynthesis</keyword>
<feature type="binding site" evidence="15">
    <location>
        <position position="222"/>
    </location>
    <ligand>
        <name>substrate</name>
    </ligand>
</feature>
<comment type="catalytic activity">
    <reaction evidence="1 15 16">
        <text>(2R,3S)-3-isopropylmalate + NAD(+) = 4-methyl-2-oxopentanoate + CO2 + NADH</text>
        <dbReference type="Rhea" id="RHEA:32271"/>
        <dbReference type="ChEBI" id="CHEBI:16526"/>
        <dbReference type="ChEBI" id="CHEBI:17865"/>
        <dbReference type="ChEBI" id="CHEBI:35121"/>
        <dbReference type="ChEBI" id="CHEBI:57540"/>
        <dbReference type="ChEBI" id="CHEBI:57945"/>
        <dbReference type="EC" id="1.1.1.85"/>
    </reaction>
</comment>
<organism evidence="18 19">
    <name type="scientific">Tepidimonas alkaliphilus</name>
    <dbReference type="NCBI Taxonomy" id="2588942"/>
    <lineage>
        <taxon>Bacteria</taxon>
        <taxon>Pseudomonadati</taxon>
        <taxon>Pseudomonadota</taxon>
        <taxon>Betaproteobacteria</taxon>
        <taxon>Burkholderiales</taxon>
        <taxon>Tepidimonas</taxon>
    </lineage>
</organism>
<dbReference type="GO" id="GO:0000287">
    <property type="term" value="F:magnesium ion binding"/>
    <property type="evidence" value="ECO:0007669"/>
    <property type="project" value="InterPro"/>
</dbReference>
<feature type="domain" description="Isopropylmalate dehydrogenase-like" evidence="17">
    <location>
        <begin position="2"/>
        <end position="351"/>
    </location>
</feature>
<dbReference type="PANTHER" id="PTHR42979">
    <property type="entry name" value="3-ISOPROPYLMALATE DEHYDROGENASE"/>
    <property type="match status" value="1"/>
</dbReference>
<proteinExistence type="inferred from homology"/>
<comment type="similarity">
    <text evidence="5 15">Belongs to the isocitrate and isopropylmalate dehydrogenases family. LeuB type 1 subfamily.</text>
</comment>
<feature type="binding site" evidence="15">
    <location>
        <position position="100"/>
    </location>
    <ligand>
        <name>substrate</name>
    </ligand>
</feature>
<evidence type="ECO:0000313" key="18">
    <source>
        <dbReference type="EMBL" id="TSE18687.1"/>
    </source>
</evidence>
<evidence type="ECO:0000259" key="17">
    <source>
        <dbReference type="SMART" id="SM01329"/>
    </source>
</evidence>
<feature type="binding site" evidence="15">
    <location>
        <position position="90"/>
    </location>
    <ligand>
        <name>substrate</name>
    </ligand>
</feature>
<evidence type="ECO:0000256" key="6">
    <source>
        <dbReference type="ARBA" id="ARBA00011738"/>
    </source>
</evidence>
<dbReference type="EMBL" id="VJNB01000011">
    <property type="protein sequence ID" value="TSE18687.1"/>
    <property type="molecule type" value="Genomic_DNA"/>
</dbReference>
<evidence type="ECO:0000256" key="9">
    <source>
        <dbReference type="ARBA" id="ARBA00022605"/>
    </source>
</evidence>
<keyword evidence="7 15" id="KW-0432">Leucine biosynthesis</keyword>
<dbReference type="InterPro" id="IPR024084">
    <property type="entry name" value="IsoPropMal-DH-like_dom"/>
</dbReference>
<dbReference type="Proteomes" id="UP000315736">
    <property type="component" value="Unassembled WGS sequence"/>
</dbReference>
<comment type="pathway">
    <text evidence="4 15 16">Amino-acid biosynthesis; L-leucine biosynthesis; L-leucine from 3-methyl-2-oxobutanoate: step 3/4.</text>
</comment>
<evidence type="ECO:0000256" key="12">
    <source>
        <dbReference type="ARBA" id="ARBA00023002"/>
    </source>
</evidence>
<dbReference type="PROSITE" id="PS00470">
    <property type="entry name" value="IDH_IMDH"/>
    <property type="match status" value="1"/>
</dbReference>
<dbReference type="RefSeq" id="WP_143891170.1">
    <property type="nucleotide sequence ID" value="NZ_VJNB01000011.1"/>
</dbReference>
<comment type="cofactor">
    <cofactor evidence="2">
        <name>Mn(2+)</name>
        <dbReference type="ChEBI" id="CHEBI:29035"/>
    </cofactor>
</comment>
<evidence type="ECO:0000313" key="19">
    <source>
        <dbReference type="Proteomes" id="UP000315736"/>
    </source>
</evidence>
<keyword evidence="19" id="KW-1185">Reference proteome</keyword>
<dbReference type="InterPro" id="IPR004429">
    <property type="entry name" value="Isopropylmalate_DH"/>
</dbReference>
<accession>A0A554W530</accession>
<evidence type="ECO:0000256" key="2">
    <source>
        <dbReference type="ARBA" id="ARBA00001936"/>
    </source>
</evidence>
<evidence type="ECO:0000256" key="3">
    <source>
        <dbReference type="ARBA" id="ARBA00004496"/>
    </source>
</evidence>
<comment type="caution">
    <text evidence="15">Lacks conserved residue(s) required for the propagation of feature annotation.</text>
</comment>
<feature type="binding site" evidence="15">
    <location>
        <position position="246"/>
    </location>
    <ligand>
        <name>Mg(2+)</name>
        <dbReference type="ChEBI" id="CHEBI:18420"/>
    </ligand>
</feature>
<dbReference type="SUPFAM" id="SSF53659">
    <property type="entry name" value="Isocitrate/Isopropylmalate dehydrogenase-like"/>
    <property type="match status" value="1"/>
</dbReference>
<sequence length="356" mass="38031">MKIAVLPGDGIGPEIIAEAVKVLKALALPLEMETAPVGGAAYEAAGHPLPEATLRLAQQADAVLFGAVGDWKYDTLPRPLRPEQAILGLRQALGLFANFRPAICYPQLTHASSLKPELVAGLDILIIRELTGDIYFGQPRGRRRAPDGPFAGAEEAFDTMRYSRPEIERIARVAFEAARQRRRKVTSVDKANVLETSQLWKDVVAEVHRDYPDVELEHMYVDNAAMQLVKAPKKFDVLVTGNMFGDILSDEAAMLTGSIGMLPSASLNERGQGLYEPSHGSAPDIAGKGVANPLATILSAAMMLRFSLKQPEAAARIEAAVQTVLADGLRTADIASDGCTVVGTAAMGDAVVRALG</sequence>
<comment type="function">
    <text evidence="15 16">Catalyzes the oxidation of 3-carboxy-2-hydroxy-4-methylpentanoate (3-isopropylmalate) to 3-carboxy-4-methyl-2-oxopentanoate. The product decarboxylates to 4-methyl-2 oxopentanoate.</text>
</comment>
<evidence type="ECO:0000256" key="14">
    <source>
        <dbReference type="ARBA" id="ARBA00023304"/>
    </source>
</evidence>
<evidence type="ECO:0000256" key="1">
    <source>
        <dbReference type="ARBA" id="ARBA00000624"/>
    </source>
</evidence>
<reference evidence="18 19" key="1">
    <citation type="submission" date="2019-07" db="EMBL/GenBank/DDBJ databases">
        <title>Tepidimonas alkaliphilus YIM 72238 draft genome.</title>
        <authorList>
            <person name="Da Costa M.S."/>
            <person name="Froufe H.J.C."/>
            <person name="Egas C."/>
            <person name="Albuquerque L."/>
        </authorList>
    </citation>
    <scope>NUCLEOTIDE SEQUENCE [LARGE SCALE GENOMIC DNA]</scope>
    <source>
        <strain evidence="18 19">YIM 72238</strain>
    </source>
</reference>
<feature type="binding site" evidence="15">
    <location>
        <position position="128"/>
    </location>
    <ligand>
        <name>substrate</name>
    </ligand>
</feature>
<dbReference type="AlphaFoldDB" id="A0A554W530"/>
<dbReference type="GO" id="GO:0051287">
    <property type="term" value="F:NAD binding"/>
    <property type="evidence" value="ECO:0007669"/>
    <property type="project" value="InterPro"/>
</dbReference>
<evidence type="ECO:0000256" key="5">
    <source>
        <dbReference type="ARBA" id="ARBA00008319"/>
    </source>
</evidence>
<dbReference type="Pfam" id="PF00180">
    <property type="entry name" value="Iso_dh"/>
    <property type="match status" value="1"/>
</dbReference>